<feature type="binding site" evidence="9">
    <location>
        <position position="212"/>
    </location>
    <ligand>
        <name>Mg(2+)</name>
        <dbReference type="ChEBI" id="CHEBI:18420"/>
    </ligand>
</feature>
<dbReference type="PANTHER" id="PTHR11596">
    <property type="entry name" value="ALKALINE PHOSPHATASE"/>
    <property type="match status" value="1"/>
</dbReference>
<evidence type="ECO:0000256" key="11">
    <source>
        <dbReference type="RuleBase" id="RU003947"/>
    </source>
</evidence>
<keyword evidence="7 9" id="KW-0460">Magnesium</keyword>
<accession>A0A183SKH4</accession>
<evidence type="ECO:0000256" key="9">
    <source>
        <dbReference type="PIRSR" id="PIRSR601952-2"/>
    </source>
</evidence>
<dbReference type="SMART" id="SM00098">
    <property type="entry name" value="alkPPc"/>
    <property type="match status" value="1"/>
</dbReference>
<feature type="binding site" evidence="9">
    <location>
        <position position="370"/>
    </location>
    <ligand>
        <name>Mg(2+)</name>
        <dbReference type="ChEBI" id="CHEBI:18420"/>
    </ligand>
</feature>
<feature type="binding site" evidence="9">
    <location>
        <position position="417"/>
    </location>
    <ligand>
        <name>Zn(2+)</name>
        <dbReference type="ChEBI" id="CHEBI:29105"/>
        <label>2</label>
    </ligand>
</feature>
<protein>
    <recommendedName>
        <fullName evidence="2 11">Alkaline phosphatase</fullName>
        <ecNumber evidence="2 11">3.1.3.1</ecNumber>
    </recommendedName>
</protein>
<dbReference type="GO" id="GO:0004035">
    <property type="term" value="F:alkaline phosphatase activity"/>
    <property type="evidence" value="ECO:0007669"/>
    <property type="project" value="UniProtKB-EC"/>
</dbReference>
<dbReference type="PROSITE" id="PS00123">
    <property type="entry name" value="ALKALINE_PHOSPHATASE"/>
    <property type="match status" value="1"/>
</dbReference>
<dbReference type="EMBL" id="UYSU01032974">
    <property type="protein sequence ID" value="VDL91107.1"/>
    <property type="molecule type" value="Genomic_DNA"/>
</dbReference>
<keyword evidence="13" id="KW-1185">Reference proteome</keyword>
<dbReference type="STRING" id="70667.A0A183SKH4"/>
<feature type="binding site" evidence="9">
    <location>
        <position position="98"/>
    </location>
    <ligand>
        <name>Mg(2+)</name>
        <dbReference type="ChEBI" id="CHEBI:18420"/>
    </ligand>
</feature>
<dbReference type="InterPro" id="IPR018299">
    <property type="entry name" value="Alkaline_phosphatase_AS"/>
</dbReference>
<sequence>MGEGRHRRRYGLLTAMIGVVLVGFNGASGIRSLAAEDVMRFVVEVTKEMVTVQVLPEEISQSYWETKARENFQDALHLFSPFAQATQKAKNVILFLGDGMGLPTVAAGRFYRGMMTNSPGGARQFSFENFDFNTLVRTYDLETMVTDSASSATAFLTGAKTRTGMLGLTGAVELKQCLAYNASVKTMSILKAASRAGKSTGIVTTTRVTHASPAAAYAHVAYRNWECDTDIRSDCIGPDCNCTDIAQQLALDNLDINVILGGGQAKFYPNTEYLPSAPTIKGERTDSQKLPELWLKAQTDKGRRAALIRSVAEYQNISLDDTEYVMGLLFPSHLPYALDKASGDPTLKDLTEKAIKILRKSEKGFFLLVEGGQIDMGHHENKAKKALTEMLELDDAIVAAMKFTNPEETLILVTADHSHAFELVGQPSRFQNLLLREVVYGSKVLDQRGLVPVAYMNGPGAKINQTREDLNKVDEATLQGTDYRQQALAPLRWSTHGGEDVGIYAQGPFSWMFHRTVDNTFIAQTMKYAMCVEPYTTEKHCNYCASLQAKWTFVLTLFTHILLEKLK</sequence>
<evidence type="ECO:0000256" key="10">
    <source>
        <dbReference type="RuleBase" id="RU003946"/>
    </source>
</evidence>
<evidence type="ECO:0000313" key="12">
    <source>
        <dbReference type="EMBL" id="VDL91107.1"/>
    </source>
</evidence>
<reference evidence="14" key="1">
    <citation type="submission" date="2016-06" db="UniProtKB">
        <authorList>
            <consortium name="WormBaseParasite"/>
        </authorList>
    </citation>
    <scope>IDENTIFICATION</scope>
</reference>
<comment type="catalytic activity">
    <reaction evidence="11">
        <text>a phosphate monoester + H2O = an alcohol + phosphate</text>
        <dbReference type="Rhea" id="RHEA:15017"/>
        <dbReference type="ChEBI" id="CHEBI:15377"/>
        <dbReference type="ChEBI" id="CHEBI:30879"/>
        <dbReference type="ChEBI" id="CHEBI:43474"/>
        <dbReference type="ChEBI" id="CHEBI:67140"/>
        <dbReference type="EC" id="3.1.3.1"/>
    </reaction>
</comment>
<dbReference type="OrthoDB" id="5818554at2759"/>
<keyword evidence="4 9" id="KW-0479">Metal-binding</keyword>
<dbReference type="Gene3D" id="3.40.720.10">
    <property type="entry name" value="Alkaline Phosphatase, subunit A"/>
    <property type="match status" value="1"/>
</dbReference>
<feature type="binding site" evidence="9">
    <location>
        <position position="98"/>
    </location>
    <ligand>
        <name>Zn(2+)</name>
        <dbReference type="ChEBI" id="CHEBI:29105"/>
        <label>2</label>
    </ligand>
</feature>
<dbReference type="InterPro" id="IPR017850">
    <property type="entry name" value="Alkaline_phosphatase_core_sf"/>
</dbReference>
<feature type="binding site" evidence="9">
    <location>
        <position position="496"/>
    </location>
    <ligand>
        <name>Zn(2+)</name>
        <dbReference type="ChEBI" id="CHEBI:29105"/>
        <label>2</label>
    </ligand>
</feature>
<evidence type="ECO:0000313" key="14">
    <source>
        <dbReference type="WBParaSite" id="SSLN_0000487701-mRNA-1"/>
    </source>
</evidence>
<feature type="binding site" evidence="9">
    <location>
        <position position="416"/>
    </location>
    <ligand>
        <name>Zn(2+)</name>
        <dbReference type="ChEBI" id="CHEBI:29105"/>
        <label>2</label>
    </ligand>
</feature>
<proteinExistence type="inferred from homology"/>
<dbReference type="Pfam" id="PF00245">
    <property type="entry name" value="Alk_phosphatase"/>
    <property type="match status" value="1"/>
</dbReference>
<comment type="cofactor">
    <cofactor evidence="9">
        <name>Zn(2+)</name>
        <dbReference type="ChEBI" id="CHEBI:29105"/>
    </cofactor>
    <text evidence="9">Binds 2 Zn(2+) ions.</text>
</comment>
<feature type="binding site" evidence="9">
    <location>
        <position position="375"/>
    </location>
    <ligand>
        <name>Zn(2+)</name>
        <dbReference type="ChEBI" id="CHEBI:29105"/>
        <label>2</label>
    </ligand>
</feature>
<keyword evidence="5 11" id="KW-0378">Hydrolase</keyword>
<evidence type="ECO:0000256" key="1">
    <source>
        <dbReference type="ARBA" id="ARBA00005984"/>
    </source>
</evidence>
<evidence type="ECO:0000256" key="8">
    <source>
        <dbReference type="PIRSR" id="PIRSR601952-1"/>
    </source>
</evidence>
<evidence type="ECO:0000256" key="6">
    <source>
        <dbReference type="ARBA" id="ARBA00022833"/>
    </source>
</evidence>
<keyword evidence="6 9" id="KW-0862">Zinc</keyword>
<keyword evidence="3" id="KW-0597">Phosphoprotein</keyword>
<comment type="similarity">
    <text evidence="1 10">Belongs to the alkaline phosphatase family.</text>
</comment>
<name>A0A183SKH4_SCHSO</name>
<evidence type="ECO:0000256" key="4">
    <source>
        <dbReference type="ARBA" id="ARBA00022723"/>
    </source>
</evidence>
<evidence type="ECO:0000256" key="2">
    <source>
        <dbReference type="ARBA" id="ARBA00012647"/>
    </source>
</evidence>
<dbReference type="GO" id="GO:0046872">
    <property type="term" value="F:metal ion binding"/>
    <property type="evidence" value="ECO:0007669"/>
    <property type="project" value="UniProtKB-KW"/>
</dbReference>
<evidence type="ECO:0000256" key="7">
    <source>
        <dbReference type="ARBA" id="ARBA00022842"/>
    </source>
</evidence>
<dbReference type="WBParaSite" id="SSLN_0000487701-mRNA-1">
    <property type="protein sequence ID" value="SSLN_0000487701-mRNA-1"/>
    <property type="gene ID" value="SSLN_0000487701"/>
</dbReference>
<dbReference type="PRINTS" id="PR00113">
    <property type="entry name" value="ALKPHPHTASE"/>
</dbReference>
<dbReference type="Proteomes" id="UP000275846">
    <property type="component" value="Unassembled WGS sequence"/>
</dbReference>
<dbReference type="PANTHER" id="PTHR11596:SF5">
    <property type="entry name" value="ALKALINE PHOSPHATASE"/>
    <property type="match status" value="1"/>
</dbReference>
<feature type="binding site" evidence="9">
    <location>
        <position position="210"/>
    </location>
    <ligand>
        <name>Mg(2+)</name>
        <dbReference type="ChEBI" id="CHEBI:18420"/>
    </ligand>
</feature>
<reference evidence="12 13" key="2">
    <citation type="submission" date="2018-11" db="EMBL/GenBank/DDBJ databases">
        <authorList>
            <consortium name="Pathogen Informatics"/>
        </authorList>
    </citation>
    <scope>NUCLEOTIDE SEQUENCE [LARGE SCALE GENOMIC DNA]</scope>
    <source>
        <strain evidence="12 13">NST_G2</strain>
    </source>
</reference>
<feature type="binding site" evidence="9">
    <location>
        <position position="379"/>
    </location>
    <ligand>
        <name>Zn(2+)</name>
        <dbReference type="ChEBI" id="CHEBI:29105"/>
        <label>2</label>
    </ligand>
</feature>
<organism evidence="14">
    <name type="scientific">Schistocephalus solidus</name>
    <name type="common">Tapeworm</name>
    <dbReference type="NCBI Taxonomy" id="70667"/>
    <lineage>
        <taxon>Eukaryota</taxon>
        <taxon>Metazoa</taxon>
        <taxon>Spiralia</taxon>
        <taxon>Lophotrochozoa</taxon>
        <taxon>Platyhelminthes</taxon>
        <taxon>Cestoda</taxon>
        <taxon>Eucestoda</taxon>
        <taxon>Diphyllobothriidea</taxon>
        <taxon>Diphyllobothriidae</taxon>
        <taxon>Schistocephalus</taxon>
    </lineage>
</organism>
<evidence type="ECO:0000313" key="13">
    <source>
        <dbReference type="Proteomes" id="UP000275846"/>
    </source>
</evidence>
<dbReference type="CDD" id="cd16012">
    <property type="entry name" value="ALP"/>
    <property type="match status" value="1"/>
</dbReference>
<evidence type="ECO:0000256" key="5">
    <source>
        <dbReference type="ARBA" id="ARBA00022801"/>
    </source>
</evidence>
<feature type="active site" description="Phosphoserine intermediate" evidence="8">
    <location>
        <position position="148"/>
    </location>
</feature>
<comment type="cofactor">
    <cofactor evidence="9">
        <name>Mg(2+)</name>
        <dbReference type="ChEBI" id="CHEBI:18420"/>
    </cofactor>
    <text evidence="9">Binds 1 Mg(2+) ion.</text>
</comment>
<dbReference type="InterPro" id="IPR001952">
    <property type="entry name" value="Alkaline_phosphatase"/>
</dbReference>
<dbReference type="SUPFAM" id="SSF53649">
    <property type="entry name" value="Alkaline phosphatase-like"/>
    <property type="match status" value="1"/>
</dbReference>
<gene>
    <name evidence="12" type="ORF">SSLN_LOCUS4722</name>
</gene>
<dbReference type="AlphaFoldDB" id="A0A183SKH4"/>
<dbReference type="EC" id="3.1.3.1" evidence="2 11"/>
<evidence type="ECO:0000256" key="3">
    <source>
        <dbReference type="ARBA" id="ARBA00022553"/>
    </source>
</evidence>